<comment type="caution">
    <text evidence="1">The sequence shown here is derived from an EMBL/GenBank/DDBJ whole genome shotgun (WGS) entry which is preliminary data.</text>
</comment>
<evidence type="ECO:0000313" key="1">
    <source>
        <dbReference type="EMBL" id="RIA85994.1"/>
    </source>
</evidence>
<sequence length="178" mass="20449">MLGLEMEIRNGSCCEKHLFILRQKLGNSKQTMLQKLFICASKVKSVWSQNMKYKFNVNCAAGIDYAKSLVSKWEFEADHASQNMKYKFKVNHSARIDNWCYTESLALKYKFEVNHSAGIIYSCCVKSLALKYEFEVNCAAVNLLRSKVGLKYYWSNLGRMVTSGGMLQYADNFLSYCS</sequence>
<gene>
    <name evidence="1" type="ORF">C1645_741177</name>
</gene>
<organism evidence="1 2">
    <name type="scientific">Glomus cerebriforme</name>
    <dbReference type="NCBI Taxonomy" id="658196"/>
    <lineage>
        <taxon>Eukaryota</taxon>
        <taxon>Fungi</taxon>
        <taxon>Fungi incertae sedis</taxon>
        <taxon>Mucoromycota</taxon>
        <taxon>Glomeromycotina</taxon>
        <taxon>Glomeromycetes</taxon>
        <taxon>Glomerales</taxon>
        <taxon>Glomeraceae</taxon>
        <taxon>Glomus</taxon>
    </lineage>
</organism>
<protein>
    <submittedName>
        <fullName evidence="1">Uncharacterized protein</fullName>
    </submittedName>
</protein>
<proteinExistence type="predicted"/>
<dbReference type="AlphaFoldDB" id="A0A397STI8"/>
<reference evidence="1 2" key="1">
    <citation type="submission" date="2018-06" db="EMBL/GenBank/DDBJ databases">
        <title>Comparative genomics reveals the genomic features of Rhizophagus irregularis, R. cerebriforme, R. diaphanum and Gigaspora rosea, and their symbiotic lifestyle signature.</title>
        <authorList>
            <person name="Morin E."/>
            <person name="San Clemente H."/>
            <person name="Chen E.C.H."/>
            <person name="De La Providencia I."/>
            <person name="Hainaut M."/>
            <person name="Kuo A."/>
            <person name="Kohler A."/>
            <person name="Murat C."/>
            <person name="Tang N."/>
            <person name="Roy S."/>
            <person name="Loubradou J."/>
            <person name="Henrissat B."/>
            <person name="Grigoriev I.V."/>
            <person name="Corradi N."/>
            <person name="Roux C."/>
            <person name="Martin F.M."/>
        </authorList>
    </citation>
    <scope>NUCLEOTIDE SEQUENCE [LARGE SCALE GENOMIC DNA]</scope>
    <source>
        <strain evidence="1 2">DAOM 227022</strain>
    </source>
</reference>
<keyword evidence="2" id="KW-1185">Reference proteome</keyword>
<dbReference type="Proteomes" id="UP000265703">
    <property type="component" value="Unassembled WGS sequence"/>
</dbReference>
<evidence type="ECO:0000313" key="2">
    <source>
        <dbReference type="Proteomes" id="UP000265703"/>
    </source>
</evidence>
<accession>A0A397STI8</accession>
<dbReference type="EMBL" id="QKYT01000391">
    <property type="protein sequence ID" value="RIA85994.1"/>
    <property type="molecule type" value="Genomic_DNA"/>
</dbReference>
<name>A0A397STI8_9GLOM</name>